<organism evidence="1">
    <name type="scientific">bacterium 19CA03SA04</name>
    <dbReference type="NCBI Taxonomy" id="2920698"/>
    <lineage>
        <taxon>Bacteria</taxon>
    </lineage>
</organism>
<dbReference type="CDD" id="cd02440">
    <property type="entry name" value="AdoMet_MTases"/>
    <property type="match status" value="1"/>
</dbReference>
<accession>A0AAU6SXT8</accession>
<reference evidence="1" key="1">
    <citation type="submission" date="2022-03" db="EMBL/GenBank/DDBJ databases">
        <title>Sea Food Isolates.</title>
        <authorList>
            <person name="Li c."/>
        </authorList>
    </citation>
    <scope>NUCLEOTIDE SEQUENCE</scope>
    <source>
        <strain evidence="1">19CA03SA04</strain>
    </source>
</reference>
<dbReference type="Gene3D" id="3.40.50.150">
    <property type="entry name" value="Vaccinia Virus protein VP39"/>
    <property type="match status" value="1"/>
</dbReference>
<gene>
    <name evidence="1" type="ORF">MRM62_00885</name>
</gene>
<dbReference type="InterPro" id="IPR027417">
    <property type="entry name" value="P-loop_NTPase"/>
</dbReference>
<evidence type="ECO:0000313" key="1">
    <source>
        <dbReference type="EMBL" id="XAG24804.1"/>
    </source>
</evidence>
<sequence>MQYQTFPGVRGGSKSEKKLIALRLPDLTNKRFLDIGCNEGFFCGYALFDGAKEVVGIDYSQEAISRAKLRFPQAQFHCQSWETLPEGKFDVITFLSAIHYADDQEALIHRLMEKLNPDGVLVLELSIAPGGKDDFIQVKRAIDERLFPTRIKLASMLEDYAWKVTGHSVNQDGDPLQRYVVHIRHYRPYAYLLLGKPGTGKTTITRRLFAENNVKTLSGDKCYYHIMHKKQSCHPAIQAIVDEKSKGSSVNYSEFTKQICKENLLDELVKLWVEQAGFTDFALDTYLPEREHGKVAQQFYDAGYFPIQLNWPKAEMLGTPQQNPEKAEAYRNFLMEQPLGDNAKVAQVTSLLDSKWLGRLRWHLDSPAKNQLLGTNNKLRISGWAGWVDDTNQPLSLLVQVGLEQHQVPFNRQRPDVVQSLFSNSQYPSLFWDQHQCGFAGYILLPDENTPIILSLLCNEQVIPLALINWQEAKSISQFKVKAIKSKSLLLGFKGKVTQKLNRVLKSL</sequence>
<dbReference type="Pfam" id="PF13489">
    <property type="entry name" value="Methyltransf_23"/>
    <property type="match status" value="1"/>
</dbReference>
<protein>
    <submittedName>
        <fullName evidence="1">Class I SAM-dependent methyltransferase</fullName>
    </submittedName>
</protein>
<name>A0AAU6SXT8_UNCXX</name>
<dbReference type="SUPFAM" id="SSF53335">
    <property type="entry name" value="S-adenosyl-L-methionine-dependent methyltransferases"/>
    <property type="match status" value="1"/>
</dbReference>
<dbReference type="InterPro" id="IPR029063">
    <property type="entry name" value="SAM-dependent_MTases_sf"/>
</dbReference>
<dbReference type="AlphaFoldDB" id="A0AAU6SXT8"/>
<keyword evidence="1" id="KW-0808">Transferase</keyword>
<dbReference type="GO" id="GO:0008168">
    <property type="term" value="F:methyltransferase activity"/>
    <property type="evidence" value="ECO:0007669"/>
    <property type="project" value="UniProtKB-KW"/>
</dbReference>
<proteinExistence type="predicted"/>
<dbReference type="EMBL" id="CP095340">
    <property type="protein sequence ID" value="XAG24804.1"/>
    <property type="molecule type" value="Genomic_DNA"/>
</dbReference>
<dbReference type="Gene3D" id="3.40.50.300">
    <property type="entry name" value="P-loop containing nucleotide triphosphate hydrolases"/>
    <property type="match status" value="1"/>
</dbReference>
<dbReference type="PANTHER" id="PTHR43861">
    <property type="entry name" value="TRANS-ACONITATE 2-METHYLTRANSFERASE-RELATED"/>
    <property type="match status" value="1"/>
</dbReference>
<dbReference type="SUPFAM" id="SSF52540">
    <property type="entry name" value="P-loop containing nucleoside triphosphate hydrolases"/>
    <property type="match status" value="1"/>
</dbReference>
<dbReference type="GO" id="GO:0032259">
    <property type="term" value="P:methylation"/>
    <property type="evidence" value="ECO:0007669"/>
    <property type="project" value="UniProtKB-KW"/>
</dbReference>
<keyword evidence="1" id="KW-0489">Methyltransferase</keyword>